<name>A0A0K0PVG0_9CAUD</name>
<organism evidence="1 2">
    <name type="scientific">Roseobacter phage RDJL Phi 2</name>
    <dbReference type="NCBI Taxonomy" id="1682380"/>
    <lineage>
        <taxon>Viruses</taxon>
        <taxon>Duplodnaviria</taxon>
        <taxon>Heunggongvirae</taxon>
        <taxon>Uroviricota</taxon>
        <taxon>Caudoviricetes</taxon>
        <taxon>Xiamenvirus</taxon>
        <taxon>Xiamenvirus RDJL2</taxon>
    </lineage>
</organism>
<dbReference type="OrthoDB" id="20807at10239"/>
<dbReference type="EMBL" id="KT266805">
    <property type="protein sequence ID" value="AKQ75812.1"/>
    <property type="molecule type" value="Genomic_DNA"/>
</dbReference>
<accession>A0A0K0PVG0</accession>
<evidence type="ECO:0000313" key="1">
    <source>
        <dbReference type="EMBL" id="AKQ75812.1"/>
    </source>
</evidence>
<gene>
    <name evidence="1" type="ORF">RDJLphi2_gp22</name>
</gene>
<proteinExistence type="predicted"/>
<sequence>MSTNATISIALDTGKFANVYNHYDGQPERMLKVLACYTDEQILAAKEIRFMDENEIEAFADPRMPLVSDRPEKVSGYHYVRNANGEWEVR</sequence>
<reference evidence="2" key="1">
    <citation type="submission" date="2015-07" db="EMBL/GenBank/DDBJ databases">
        <title>Complete genome sequence of Roseophage RDJL phage 2, a siphovirus infects Roseobacter denitrificans OCh114.</title>
        <authorList>
            <person name="Liang Y."/>
            <person name="Zhang Y."/>
            <person name="Zhou C."/>
            <person name="Chen Z."/>
            <person name="Yang S."/>
        </authorList>
    </citation>
    <scope>NUCLEOTIDE SEQUENCE [LARGE SCALE GENOMIC DNA]</scope>
</reference>
<evidence type="ECO:0000313" key="2">
    <source>
        <dbReference type="Proteomes" id="UP000223793"/>
    </source>
</evidence>
<dbReference type="Proteomes" id="UP000223793">
    <property type="component" value="Segment"/>
</dbReference>
<protein>
    <submittedName>
        <fullName evidence="1">Uncharacterized protein</fullName>
    </submittedName>
</protein>
<keyword evidence="2" id="KW-1185">Reference proteome</keyword>